<dbReference type="InterPro" id="IPR036188">
    <property type="entry name" value="FAD/NAD-bd_sf"/>
</dbReference>
<dbReference type="InterPro" id="IPR000172">
    <property type="entry name" value="GMC_OxRdtase_N"/>
</dbReference>
<keyword evidence="3" id="KW-0285">Flavoprotein</keyword>
<evidence type="ECO:0000256" key="2">
    <source>
        <dbReference type="ARBA" id="ARBA00010790"/>
    </source>
</evidence>
<evidence type="ECO:0000256" key="6">
    <source>
        <dbReference type="PIRSR" id="PIRSR000137-2"/>
    </source>
</evidence>
<reference evidence="9" key="1">
    <citation type="submission" date="2023-06" db="EMBL/GenBank/DDBJ databases">
        <authorList>
            <consortium name="Lawrence Berkeley National Laboratory"/>
            <person name="Ahrendt S."/>
            <person name="Sahu N."/>
            <person name="Indic B."/>
            <person name="Wong-Bajracharya J."/>
            <person name="Merenyi Z."/>
            <person name="Ke H.-M."/>
            <person name="Monk M."/>
            <person name="Kocsube S."/>
            <person name="Drula E."/>
            <person name="Lipzen A."/>
            <person name="Balint B."/>
            <person name="Henrissat B."/>
            <person name="Andreopoulos B."/>
            <person name="Martin F.M."/>
            <person name="Harder C.B."/>
            <person name="Rigling D."/>
            <person name="Ford K.L."/>
            <person name="Foster G.D."/>
            <person name="Pangilinan J."/>
            <person name="Papanicolaou A."/>
            <person name="Barry K."/>
            <person name="LaButti K."/>
            <person name="Viragh M."/>
            <person name="Koriabine M."/>
            <person name="Yan M."/>
            <person name="Riley R."/>
            <person name="Champramary S."/>
            <person name="Plett K.L."/>
            <person name="Tsai I.J."/>
            <person name="Slot J."/>
            <person name="Sipos G."/>
            <person name="Plett J."/>
            <person name="Nagy L.G."/>
            <person name="Grigoriev I.V."/>
        </authorList>
    </citation>
    <scope>NUCLEOTIDE SEQUENCE</scope>
    <source>
        <strain evidence="9">HWK02</strain>
    </source>
</reference>
<feature type="active site" description="Proton donor" evidence="5">
    <location>
        <position position="521"/>
    </location>
</feature>
<keyword evidence="10" id="KW-1185">Reference proteome</keyword>
<dbReference type="Pfam" id="PF00732">
    <property type="entry name" value="GMC_oxred_N"/>
    <property type="match status" value="1"/>
</dbReference>
<organism evidence="9 10">
    <name type="scientific">Armillaria luteobubalina</name>
    <dbReference type="NCBI Taxonomy" id="153913"/>
    <lineage>
        <taxon>Eukaryota</taxon>
        <taxon>Fungi</taxon>
        <taxon>Dikarya</taxon>
        <taxon>Basidiomycota</taxon>
        <taxon>Agaricomycotina</taxon>
        <taxon>Agaricomycetes</taxon>
        <taxon>Agaricomycetidae</taxon>
        <taxon>Agaricales</taxon>
        <taxon>Marasmiineae</taxon>
        <taxon>Physalacriaceae</taxon>
        <taxon>Armillaria</taxon>
    </lineage>
</organism>
<dbReference type="SUPFAM" id="SSF54373">
    <property type="entry name" value="FAD-linked reductases, C-terminal domain"/>
    <property type="match status" value="1"/>
</dbReference>
<dbReference type="PROSITE" id="PS00624">
    <property type="entry name" value="GMC_OXRED_2"/>
    <property type="match status" value="1"/>
</dbReference>
<dbReference type="PIRSF" id="PIRSF000137">
    <property type="entry name" value="Alcohol_oxidase"/>
    <property type="match status" value="1"/>
</dbReference>
<dbReference type="GO" id="GO:0016614">
    <property type="term" value="F:oxidoreductase activity, acting on CH-OH group of donors"/>
    <property type="evidence" value="ECO:0007669"/>
    <property type="project" value="InterPro"/>
</dbReference>
<evidence type="ECO:0000256" key="5">
    <source>
        <dbReference type="PIRSR" id="PIRSR000137-1"/>
    </source>
</evidence>
<dbReference type="Gene3D" id="3.30.560.10">
    <property type="entry name" value="Glucose Oxidase, domain 3"/>
    <property type="match status" value="1"/>
</dbReference>
<keyword evidence="4 6" id="KW-0274">FAD</keyword>
<evidence type="ECO:0000256" key="4">
    <source>
        <dbReference type="ARBA" id="ARBA00022827"/>
    </source>
</evidence>
<comment type="cofactor">
    <cofactor evidence="1 6">
        <name>FAD</name>
        <dbReference type="ChEBI" id="CHEBI:57692"/>
    </cofactor>
</comment>
<feature type="domain" description="Glucose-methanol-choline oxidoreductase N-terminal" evidence="8">
    <location>
        <begin position="304"/>
        <end position="318"/>
    </location>
</feature>
<evidence type="ECO:0000313" key="10">
    <source>
        <dbReference type="Proteomes" id="UP001175228"/>
    </source>
</evidence>
<dbReference type="Proteomes" id="UP001175228">
    <property type="component" value="Unassembled WGS sequence"/>
</dbReference>
<protein>
    <submittedName>
        <fullName evidence="9">Aryl-alcohol oxidase</fullName>
    </submittedName>
</protein>
<dbReference type="Gene3D" id="3.50.50.60">
    <property type="entry name" value="FAD/NAD(P)-binding domain"/>
    <property type="match status" value="1"/>
</dbReference>
<feature type="active site" description="Proton acceptor" evidence="5">
    <location>
        <position position="565"/>
    </location>
</feature>
<evidence type="ECO:0000256" key="1">
    <source>
        <dbReference type="ARBA" id="ARBA00001974"/>
    </source>
</evidence>
<evidence type="ECO:0000313" key="9">
    <source>
        <dbReference type="EMBL" id="KAK0493165.1"/>
    </source>
</evidence>
<feature type="binding site" evidence="6">
    <location>
        <position position="260"/>
    </location>
    <ligand>
        <name>FAD</name>
        <dbReference type="ChEBI" id="CHEBI:57692"/>
    </ligand>
</feature>
<name>A0AA39PZ19_9AGAR</name>
<accession>A0AA39PZ19</accession>
<feature type="chain" id="PRO_5041313706" evidence="7">
    <location>
        <begin position="19"/>
        <end position="603"/>
    </location>
</feature>
<dbReference type="InterPro" id="IPR012132">
    <property type="entry name" value="GMC_OxRdtase"/>
</dbReference>
<gene>
    <name evidence="9" type="ORF">EDD18DRAFT_1108373</name>
</gene>
<dbReference type="GO" id="GO:0050660">
    <property type="term" value="F:flavin adenine dinucleotide binding"/>
    <property type="evidence" value="ECO:0007669"/>
    <property type="project" value="InterPro"/>
</dbReference>
<dbReference type="SUPFAM" id="SSF51905">
    <property type="entry name" value="FAD/NAD(P)-binding domain"/>
    <property type="match status" value="1"/>
</dbReference>
<evidence type="ECO:0000259" key="8">
    <source>
        <dbReference type="PROSITE" id="PS00624"/>
    </source>
</evidence>
<sequence length="603" mass="65454">MLSLRILGFLLPVACSAAIYENFADLPKLDFDYIIVGGGTAGNVLANRLTEQKDTSVLVLEAGQSTADVLVTQVPFFCPQATPNTPQDWNFTTTPQPGFNGRAISYPRGFGLGGSSAVNYMAYTRGSSEDYDRYARVTGDEGWGWDEILPYILKNERFVAPADHHNTTGEFDPAVHNFDGVNSVSLPGYPRAIDGRVIQATQELQDEFSFNLDYNSGYHLGIGWEQTTVGNGARSSSETSYLAPGYMDRENLHVLIHSYVTRILAPNKTTSHYKTHFNTVEFTQDAGATIHTLSPLKEVILSAGSVGTPHILLNSGIGDATELSTVGVTPTVHLPDVGKNLTDHPRWGVAWFVNDTNTIENVYWRNATFQAEALAEWQANRTGYIASTSANHMGFFRVEEGVLEEEPCAGENTGHYEMIFSGGIGSGAIPATGSYLTIGIILICPLSRGNVTINGTDPLSPPLINPNFLSHPQDMTVMQHGLAGAQRFLTAPVWDDYVLGMSTNITDLEGSIRNAAGSTYHPVSTASMSARNADWGVVDPDLKLKKVVGVRVVDASVLPYVPAGHTQAAVYAIAERAADLIIKSHVEARLHFNSWFRALHEGD</sequence>
<evidence type="ECO:0000256" key="3">
    <source>
        <dbReference type="ARBA" id="ARBA00022630"/>
    </source>
</evidence>
<keyword evidence="7" id="KW-0732">Signal</keyword>
<dbReference type="PANTHER" id="PTHR11552">
    <property type="entry name" value="GLUCOSE-METHANOL-CHOLINE GMC OXIDOREDUCTASE"/>
    <property type="match status" value="1"/>
</dbReference>
<dbReference type="Pfam" id="PF05199">
    <property type="entry name" value="GMC_oxred_C"/>
    <property type="match status" value="1"/>
</dbReference>
<proteinExistence type="inferred from homology"/>
<dbReference type="AlphaFoldDB" id="A0AA39PZ19"/>
<dbReference type="EMBL" id="JAUEPU010000026">
    <property type="protein sequence ID" value="KAK0493165.1"/>
    <property type="molecule type" value="Genomic_DNA"/>
</dbReference>
<evidence type="ECO:0000256" key="7">
    <source>
        <dbReference type="SAM" id="SignalP"/>
    </source>
</evidence>
<dbReference type="InterPro" id="IPR007867">
    <property type="entry name" value="GMC_OxRtase_C"/>
</dbReference>
<dbReference type="PANTHER" id="PTHR11552:SF147">
    <property type="entry name" value="CHOLINE DEHYDROGENASE, MITOCHONDRIAL"/>
    <property type="match status" value="1"/>
</dbReference>
<feature type="signal peptide" evidence="7">
    <location>
        <begin position="1"/>
        <end position="18"/>
    </location>
</feature>
<comment type="similarity">
    <text evidence="2">Belongs to the GMC oxidoreductase family.</text>
</comment>
<comment type="caution">
    <text evidence="9">The sequence shown here is derived from an EMBL/GenBank/DDBJ whole genome shotgun (WGS) entry which is preliminary data.</text>
</comment>